<accession>A0A930YBR8</accession>
<dbReference type="EMBL" id="JADIVZ010000007">
    <property type="protein sequence ID" value="MBF4162758.1"/>
    <property type="molecule type" value="Genomic_DNA"/>
</dbReference>
<dbReference type="AlphaFoldDB" id="A0A930YBR8"/>
<dbReference type="InterPro" id="IPR049245">
    <property type="entry name" value="DUF6880"/>
</dbReference>
<keyword evidence="2" id="KW-1185">Reference proteome</keyword>
<proteinExistence type="predicted"/>
<dbReference type="Pfam" id="PF21810">
    <property type="entry name" value="DUF6880"/>
    <property type="match status" value="1"/>
</dbReference>
<dbReference type="Proteomes" id="UP000656804">
    <property type="component" value="Unassembled WGS sequence"/>
</dbReference>
<evidence type="ECO:0000313" key="2">
    <source>
        <dbReference type="Proteomes" id="UP000656804"/>
    </source>
</evidence>
<reference evidence="1" key="1">
    <citation type="submission" date="2020-11" db="EMBL/GenBank/DDBJ databases">
        <title>Nocardioides sp. CBS4Y-1, whole genome shotgun sequence.</title>
        <authorList>
            <person name="Tuo L."/>
        </authorList>
    </citation>
    <scope>NUCLEOTIDE SEQUENCE</scope>
    <source>
        <strain evidence="1">CBS4Y-1</strain>
    </source>
</reference>
<name>A0A930YBR8_9ACTN</name>
<dbReference type="RefSeq" id="WP_194504024.1">
    <property type="nucleotide sequence ID" value="NZ_JADIVZ010000007.1"/>
</dbReference>
<protein>
    <submittedName>
        <fullName evidence="1">Uncharacterized protein</fullName>
    </submittedName>
</protein>
<comment type="caution">
    <text evidence="1">The sequence shown here is derived from an EMBL/GenBank/DDBJ whole genome shotgun (WGS) entry which is preliminary data.</text>
</comment>
<organism evidence="1 2">
    <name type="scientific">Nocardioides acrostichi</name>
    <dbReference type="NCBI Taxonomy" id="2784339"/>
    <lineage>
        <taxon>Bacteria</taxon>
        <taxon>Bacillati</taxon>
        <taxon>Actinomycetota</taxon>
        <taxon>Actinomycetes</taxon>
        <taxon>Propionibacteriales</taxon>
        <taxon>Nocardioidaceae</taxon>
        <taxon>Nocardioides</taxon>
    </lineage>
</organism>
<gene>
    <name evidence="1" type="ORF">ISG29_13755</name>
</gene>
<evidence type="ECO:0000313" key="1">
    <source>
        <dbReference type="EMBL" id="MBF4162758.1"/>
    </source>
</evidence>
<sequence length="413" mass="46196">MTRVSTLADAVLPLIRTRSDLHRYSAANAHGRDMHEAIDILEAAIPRTEPAEVYSVTHKALASSLKVIARADDSSGIIGDACRRLLELHPRAAAAAKTPVAKLIDWMMKFQFDDDEVDYFELDPVAYAPALGDTGMKAYRKRLAEVEASLGPRPSEDDRWTSGHSHEWFTLDWNAQRLAVLDHDIDAIIRTHAKDRKVAAWLEDTAEAFEEIGEIDHAIDWAKQATDFDRGHQSLKAADYWCGLLEAHRPAEALSARLSVFRKWPSSTSAARLHKAAGKSWPAYRDEVVATLAASPRDAVLFALLTLKEPEFAWNLAHSLALDSDHTWSELVKAYEKVDPIATLPIHQRLVENELVEAGAQHYRLAARKLAKMRKLSAGSDKAPDVNALIADLRELHRRRPRLQQEFDRAGLP</sequence>